<dbReference type="PANTHER" id="PTHR19297:SF185">
    <property type="entry name" value="BETA-1,3-GALACTOSYL-O-GLYCOSYL-GLYCOPROTEIN BETA-1,6-N-ACETYLGLUCOSAMINYLTRANSFERASE 3"/>
    <property type="match status" value="1"/>
</dbReference>
<evidence type="ECO:0000256" key="6">
    <source>
        <dbReference type="ARBA" id="ARBA00022968"/>
    </source>
</evidence>
<dbReference type="Pfam" id="PF02485">
    <property type="entry name" value="Branch"/>
    <property type="match status" value="1"/>
</dbReference>
<comment type="caution">
    <text evidence="12">The sequence shown here is derived from an EMBL/GenBank/DDBJ whole genome shotgun (WGS) entry which is preliminary data.</text>
</comment>
<protein>
    <submittedName>
        <fullName evidence="12">Uncharacterized protein</fullName>
    </submittedName>
</protein>
<name>A0A553N711_TIGCA</name>
<dbReference type="EMBL" id="VCGU01000459">
    <property type="protein sequence ID" value="TRY61224.1"/>
    <property type="molecule type" value="Genomic_DNA"/>
</dbReference>
<dbReference type="STRING" id="6832.A0A553N711"/>
<keyword evidence="5 11" id="KW-0812">Transmembrane</keyword>
<dbReference type="OMA" id="VRAICIY"/>
<evidence type="ECO:0000256" key="3">
    <source>
        <dbReference type="ARBA" id="ARBA00022676"/>
    </source>
</evidence>
<organism evidence="12 13">
    <name type="scientific">Tigriopus californicus</name>
    <name type="common">Marine copepod</name>
    <dbReference type="NCBI Taxonomy" id="6832"/>
    <lineage>
        <taxon>Eukaryota</taxon>
        <taxon>Metazoa</taxon>
        <taxon>Ecdysozoa</taxon>
        <taxon>Arthropoda</taxon>
        <taxon>Crustacea</taxon>
        <taxon>Multicrustacea</taxon>
        <taxon>Hexanauplia</taxon>
        <taxon>Copepoda</taxon>
        <taxon>Harpacticoida</taxon>
        <taxon>Harpacticidae</taxon>
        <taxon>Tigriopus</taxon>
    </lineage>
</organism>
<keyword evidence="3" id="KW-0328">Glycosyltransferase</keyword>
<dbReference type="PROSITE" id="PS51257">
    <property type="entry name" value="PROKAR_LIPOPROTEIN"/>
    <property type="match status" value="1"/>
</dbReference>
<sequence>MFRKKQRKACLNLIIHGHLPILTWIGFGCAVFFIRLINNNSLHHSNSVEPEWRVPSAPEEEKHMVMVTLNQTVQSSNFLTIDELSQSIDCSEESSYSSEEVKQRTAQFLSPSQILARTSDCDNYFTIIKTFGLAPFLESEMEYPLAFSHGVHTQPGLLELFLSLTFRPMDSHCIHIDAKASDEVQSAILGIVKCYNYRFKKANVFVAKHSIPVFWGHHSVLDIDLMCMRQLREAPRSQQKWRAILNPAGTELPLKSINTIRQIIFSKRENIIPIHHSINANRQATRFKLTRYGPGQYHLWNERVESCPKGPPPFNITVLKGSKNVILTREFVDFVLEDPIAIELYNWLKDTSVPDEHFYSTLATLEIEYIAATSARSVSQNMNMLQSNEEARQPKGICFRESLWGHSGCKGKNIHSICNFAMGDLEELKKSICFTGNKFNLEVDPVAPICIYKDVRHKTKLDRWREWKENELDKRNGVPEEPEPEENA</sequence>
<dbReference type="InterPro" id="IPR003406">
    <property type="entry name" value="Glyco_trans_14"/>
</dbReference>
<evidence type="ECO:0000256" key="11">
    <source>
        <dbReference type="SAM" id="Phobius"/>
    </source>
</evidence>
<gene>
    <name evidence="12" type="ORF">TCAL_10076</name>
</gene>
<keyword evidence="8 11" id="KW-0472">Membrane</keyword>
<keyword evidence="4" id="KW-0808">Transferase</keyword>
<comment type="pathway">
    <text evidence="2">Protein modification; protein glycosylation.</text>
</comment>
<dbReference type="AlphaFoldDB" id="A0A553N711"/>
<dbReference type="GO" id="GO:0008375">
    <property type="term" value="F:acetylglucosaminyltransferase activity"/>
    <property type="evidence" value="ECO:0007669"/>
    <property type="project" value="TreeGrafter"/>
</dbReference>
<evidence type="ECO:0000256" key="5">
    <source>
        <dbReference type="ARBA" id="ARBA00022692"/>
    </source>
</evidence>
<evidence type="ECO:0000256" key="8">
    <source>
        <dbReference type="ARBA" id="ARBA00023136"/>
    </source>
</evidence>
<comment type="similarity">
    <text evidence="10">Belongs to the glycosyltransferase 14 family.</text>
</comment>
<evidence type="ECO:0000313" key="12">
    <source>
        <dbReference type="EMBL" id="TRY61224.1"/>
    </source>
</evidence>
<evidence type="ECO:0000313" key="13">
    <source>
        <dbReference type="Proteomes" id="UP000318571"/>
    </source>
</evidence>
<keyword evidence="13" id="KW-1185">Reference proteome</keyword>
<dbReference type="OrthoDB" id="2019572at2759"/>
<feature type="transmembrane region" description="Helical" evidence="11">
    <location>
        <begin position="12"/>
        <end position="37"/>
    </location>
</feature>
<reference evidence="12 13" key="1">
    <citation type="journal article" date="2018" name="Nat. Ecol. Evol.">
        <title>Genomic signatures of mitonuclear coevolution across populations of Tigriopus californicus.</title>
        <authorList>
            <person name="Barreto F.S."/>
            <person name="Watson E.T."/>
            <person name="Lima T.G."/>
            <person name="Willett C.S."/>
            <person name="Edmands S."/>
            <person name="Li W."/>
            <person name="Burton R.S."/>
        </authorList>
    </citation>
    <scope>NUCLEOTIDE SEQUENCE [LARGE SCALE GENOMIC DNA]</scope>
    <source>
        <strain evidence="12 13">San Diego</strain>
    </source>
</reference>
<evidence type="ECO:0000256" key="1">
    <source>
        <dbReference type="ARBA" id="ARBA00004606"/>
    </source>
</evidence>
<evidence type="ECO:0000256" key="9">
    <source>
        <dbReference type="ARBA" id="ARBA00023180"/>
    </source>
</evidence>
<dbReference type="PANTHER" id="PTHR19297">
    <property type="entry name" value="GLYCOSYLTRANSFERASE 14 FAMILY MEMBER"/>
    <property type="match status" value="1"/>
</dbReference>
<evidence type="ECO:0000256" key="4">
    <source>
        <dbReference type="ARBA" id="ARBA00022679"/>
    </source>
</evidence>
<evidence type="ECO:0000256" key="10">
    <source>
        <dbReference type="ARBA" id="ARBA00038150"/>
    </source>
</evidence>
<dbReference type="Proteomes" id="UP000318571">
    <property type="component" value="Chromosome 8"/>
</dbReference>
<keyword evidence="6" id="KW-0735">Signal-anchor</keyword>
<keyword evidence="7 11" id="KW-1133">Transmembrane helix</keyword>
<keyword evidence="9" id="KW-0325">Glycoprotein</keyword>
<evidence type="ECO:0000256" key="7">
    <source>
        <dbReference type="ARBA" id="ARBA00022989"/>
    </source>
</evidence>
<accession>A0A553N711</accession>
<evidence type="ECO:0000256" key="2">
    <source>
        <dbReference type="ARBA" id="ARBA00004922"/>
    </source>
</evidence>
<proteinExistence type="inferred from homology"/>
<comment type="subcellular location">
    <subcellularLocation>
        <location evidence="1">Membrane</location>
        <topology evidence="1">Single-pass type II membrane protein</topology>
    </subcellularLocation>
</comment>
<dbReference type="GO" id="GO:0016020">
    <property type="term" value="C:membrane"/>
    <property type="evidence" value="ECO:0007669"/>
    <property type="project" value="UniProtKB-SubCell"/>
</dbReference>